<feature type="region of interest" description="Disordered" evidence="1">
    <location>
        <begin position="44"/>
        <end position="83"/>
    </location>
</feature>
<evidence type="ECO:0000313" key="2">
    <source>
        <dbReference type="EMBL" id="CAG5094167.1"/>
    </source>
</evidence>
<keyword evidence="3" id="KW-1185">Reference proteome</keyword>
<organism evidence="2 3">
    <name type="scientific">Oikopleura dioica</name>
    <name type="common">Tunicate</name>
    <dbReference type="NCBI Taxonomy" id="34765"/>
    <lineage>
        <taxon>Eukaryota</taxon>
        <taxon>Metazoa</taxon>
        <taxon>Chordata</taxon>
        <taxon>Tunicata</taxon>
        <taxon>Appendicularia</taxon>
        <taxon>Copelata</taxon>
        <taxon>Oikopleuridae</taxon>
        <taxon>Oikopleura</taxon>
    </lineage>
</organism>
<name>A0ABN7S6Z1_OIKDI</name>
<evidence type="ECO:0000313" key="3">
    <source>
        <dbReference type="Proteomes" id="UP001158576"/>
    </source>
</evidence>
<proteinExistence type="predicted"/>
<feature type="compositionally biased region" description="Basic residues" evidence="1">
    <location>
        <begin position="45"/>
        <end position="54"/>
    </location>
</feature>
<dbReference type="EMBL" id="OU015569">
    <property type="protein sequence ID" value="CAG5094167.1"/>
    <property type="molecule type" value="Genomic_DNA"/>
</dbReference>
<evidence type="ECO:0000256" key="1">
    <source>
        <dbReference type="SAM" id="MobiDB-lite"/>
    </source>
</evidence>
<reference evidence="2 3" key="1">
    <citation type="submission" date="2021-04" db="EMBL/GenBank/DDBJ databases">
        <authorList>
            <person name="Bliznina A."/>
        </authorList>
    </citation>
    <scope>NUCLEOTIDE SEQUENCE [LARGE SCALE GENOMIC DNA]</scope>
</reference>
<sequence>MKFSDLFRFWRLKERGHADINVNQFLATRSEYDISSSCQSSIWSRKPRKSKIKKTKPERQKNEVIDYDSGNYSSGQGQLPKMSRFREQQRFWETKTLQKTPRQKK</sequence>
<protein>
    <submittedName>
        <fullName evidence="2">Oidioi.mRNA.OKI2018_I69.XSR.g13307.t1.cds</fullName>
    </submittedName>
</protein>
<dbReference type="Proteomes" id="UP001158576">
    <property type="component" value="Chromosome XSR"/>
</dbReference>
<feature type="compositionally biased region" description="Basic and acidic residues" evidence="1">
    <location>
        <begin position="55"/>
        <end position="64"/>
    </location>
</feature>
<accession>A0ABN7S6Z1</accession>
<gene>
    <name evidence="2" type="ORF">OKIOD_LOCUS4865</name>
</gene>